<evidence type="ECO:0000259" key="2">
    <source>
        <dbReference type="Pfam" id="PF00535"/>
    </source>
</evidence>
<evidence type="ECO:0000313" key="4">
    <source>
        <dbReference type="EMBL" id="TWP26745.1"/>
    </source>
</evidence>
<dbReference type="RefSeq" id="WP_146293262.1">
    <property type="nucleotide sequence ID" value="NZ_SELH01000025.1"/>
</dbReference>
<evidence type="ECO:0000313" key="5">
    <source>
        <dbReference type="Proteomes" id="UP000319499"/>
    </source>
</evidence>
<gene>
    <name evidence="4" type="ORF">ETU09_09290</name>
</gene>
<reference evidence="4 5" key="1">
    <citation type="submission" date="2019-02" db="EMBL/GenBank/DDBJ databases">
        <title>Apibacter muscae sp. nov.: a novel member of the house fly microbiota.</title>
        <authorList>
            <person name="Park R."/>
        </authorList>
    </citation>
    <scope>NUCLEOTIDE SEQUENCE [LARGE SCALE GENOMIC DNA]</scope>
    <source>
        <strain evidence="4 5">AL1</strain>
    </source>
</reference>
<accession>A0A563D970</accession>
<feature type="transmembrane region" description="Helical" evidence="1">
    <location>
        <begin position="310"/>
        <end position="333"/>
    </location>
</feature>
<keyword evidence="4" id="KW-0808">Transferase</keyword>
<dbReference type="AlphaFoldDB" id="A0A563D970"/>
<dbReference type="InterPro" id="IPR029044">
    <property type="entry name" value="Nucleotide-diphossugar_trans"/>
</dbReference>
<proteinExistence type="predicted"/>
<keyword evidence="1" id="KW-0472">Membrane</keyword>
<evidence type="ECO:0000256" key="1">
    <source>
        <dbReference type="SAM" id="Phobius"/>
    </source>
</evidence>
<dbReference type="GO" id="GO:0016758">
    <property type="term" value="F:hexosyltransferase activity"/>
    <property type="evidence" value="ECO:0007669"/>
    <property type="project" value="UniProtKB-ARBA"/>
</dbReference>
<comment type="caution">
    <text evidence="4">The sequence shown here is derived from an EMBL/GenBank/DDBJ whole genome shotgun (WGS) entry which is preliminary data.</text>
</comment>
<protein>
    <submittedName>
        <fullName evidence="4">Glycosyltransferase</fullName>
    </submittedName>
</protein>
<feature type="transmembrane region" description="Helical" evidence="1">
    <location>
        <begin position="245"/>
        <end position="271"/>
    </location>
</feature>
<dbReference type="SUPFAM" id="SSF53448">
    <property type="entry name" value="Nucleotide-diphospho-sugar transferases"/>
    <property type="match status" value="1"/>
</dbReference>
<keyword evidence="5" id="KW-1185">Reference proteome</keyword>
<organism evidence="4 5">
    <name type="scientific">Apibacter muscae</name>
    <dbReference type="NCBI Taxonomy" id="2509004"/>
    <lineage>
        <taxon>Bacteria</taxon>
        <taxon>Pseudomonadati</taxon>
        <taxon>Bacteroidota</taxon>
        <taxon>Flavobacteriia</taxon>
        <taxon>Flavobacteriales</taxon>
        <taxon>Weeksellaceae</taxon>
        <taxon>Apibacter</taxon>
    </lineage>
</organism>
<dbReference type="Pfam" id="PF13632">
    <property type="entry name" value="Glyco_trans_2_3"/>
    <property type="match status" value="1"/>
</dbReference>
<feature type="domain" description="Glycosyltransferase 2-like" evidence="3">
    <location>
        <begin position="164"/>
        <end position="271"/>
    </location>
</feature>
<keyword evidence="1" id="KW-1133">Transmembrane helix</keyword>
<dbReference type="OrthoDB" id="9813550at2"/>
<dbReference type="Pfam" id="PF00535">
    <property type="entry name" value="Glycos_transf_2"/>
    <property type="match status" value="1"/>
</dbReference>
<dbReference type="Gene3D" id="3.90.550.10">
    <property type="entry name" value="Spore Coat Polysaccharide Biosynthesis Protein SpsA, Chain A"/>
    <property type="match status" value="1"/>
</dbReference>
<dbReference type="EMBL" id="SELH01000025">
    <property type="protein sequence ID" value="TWP26745.1"/>
    <property type="molecule type" value="Genomic_DNA"/>
</dbReference>
<dbReference type="Proteomes" id="UP000319499">
    <property type="component" value="Unassembled WGS sequence"/>
</dbReference>
<feature type="domain" description="Glycosyltransferase 2-like" evidence="2">
    <location>
        <begin position="10"/>
        <end position="140"/>
    </location>
</feature>
<keyword evidence="1" id="KW-0812">Transmembrane</keyword>
<feature type="transmembrane region" description="Helical" evidence="1">
    <location>
        <begin position="277"/>
        <end position="298"/>
    </location>
</feature>
<evidence type="ECO:0000259" key="3">
    <source>
        <dbReference type="Pfam" id="PF13632"/>
    </source>
</evidence>
<name>A0A563D970_9FLAO</name>
<sequence>MFSDFNLRLSIIIAVYNRKEELKELLNSLASQTDKDFEVIVVDDGSTNKLEVIALEYLDKLDIKYFYQKNTGAGYARNMGVSKSSGNYLIFLDSDCISPKNYIYNVKKELKVNFVDAFGGADSASSDFNNLQKAISYSMTSYLTTGGIRGNKKAVSRFQPRSFNMGISKIAFNTIGGFSELRIGEDPDLSLCLWENNFETRFFPSCTVYHKRRTSLLKFSKQVYKFGIARPILNQRHPKFKKLTFWFPSIFLIYTVISILLLLFVLFYYIFNSKFSLFSILCLFPFISLILYCVVLFVDSSNKNKSLKIGYLSLITTFTQFFSYGFGFLQSYFALNILKRKAEKSFPSHYY</sequence>
<dbReference type="PANTHER" id="PTHR22916:SF64">
    <property type="entry name" value="TRANSFERASE, PUTATIVE-RELATED"/>
    <property type="match status" value="1"/>
</dbReference>
<dbReference type="InterPro" id="IPR001173">
    <property type="entry name" value="Glyco_trans_2-like"/>
</dbReference>
<dbReference type="PANTHER" id="PTHR22916">
    <property type="entry name" value="GLYCOSYLTRANSFERASE"/>
    <property type="match status" value="1"/>
</dbReference>